<organism evidence="3 4">
    <name type="scientific">Puccinia sorghi</name>
    <dbReference type="NCBI Taxonomy" id="27349"/>
    <lineage>
        <taxon>Eukaryota</taxon>
        <taxon>Fungi</taxon>
        <taxon>Dikarya</taxon>
        <taxon>Basidiomycota</taxon>
        <taxon>Pucciniomycotina</taxon>
        <taxon>Pucciniomycetes</taxon>
        <taxon>Pucciniales</taxon>
        <taxon>Pucciniaceae</taxon>
        <taxon>Puccinia</taxon>
    </lineage>
</organism>
<keyword evidence="4" id="KW-1185">Reference proteome</keyword>
<evidence type="ECO:0000256" key="1">
    <source>
        <dbReference type="SAM" id="MobiDB-lite"/>
    </source>
</evidence>
<dbReference type="Proteomes" id="UP000037035">
    <property type="component" value="Unassembled WGS sequence"/>
</dbReference>
<accession>A0A0L6UE46</accession>
<reference evidence="3 4" key="1">
    <citation type="submission" date="2015-08" db="EMBL/GenBank/DDBJ databases">
        <title>Next Generation Sequencing and Analysis of the Genome of Puccinia sorghi L Schw, the Causal Agent of Maize Common Rust.</title>
        <authorList>
            <person name="Rochi L."/>
            <person name="Burguener G."/>
            <person name="Darino M."/>
            <person name="Turjanski A."/>
            <person name="Kreff E."/>
            <person name="Dieguez M.J."/>
            <person name="Sacco F."/>
        </authorList>
    </citation>
    <scope>NUCLEOTIDE SEQUENCE [LARGE SCALE GENOMIC DNA]</scope>
    <source>
        <strain evidence="3 4">RO10H11247</strain>
    </source>
</reference>
<evidence type="ECO:0000313" key="3">
    <source>
        <dbReference type="EMBL" id="KNZ46085.1"/>
    </source>
</evidence>
<proteinExistence type="predicted"/>
<evidence type="ECO:0000256" key="2">
    <source>
        <dbReference type="SAM" id="Phobius"/>
    </source>
</evidence>
<dbReference type="AlphaFoldDB" id="A0A0L6UE46"/>
<dbReference type="VEuPathDB" id="FungiDB:VP01_756g2"/>
<feature type="region of interest" description="Disordered" evidence="1">
    <location>
        <begin position="382"/>
        <end position="425"/>
    </location>
</feature>
<feature type="compositionally biased region" description="Basic and acidic residues" evidence="1">
    <location>
        <begin position="402"/>
        <end position="415"/>
    </location>
</feature>
<sequence>MKTHIKCRLPQILPDMKAFTIDPPWTQAPRLSLFPPHPWFIHMKKNRLLKLRRTLPIKGQHCSYVIYCCSPSFVYQCAHQEQTYKILPTKWIHHCPPHLIIFSGSLNKKMSCCGVHAGVPVSRVAVVARERAKALSHTASEETLALDPEHYPRPWPQPSGRQPAIPAGRVHQSSCPRISRRECKYPHETSGPGYTRHRRRTRRVIDPCPLGRHVFSPESLDLQTCHQHQQLQTLAAHSLLQPPQKSGVWSHFKLNVDKNKVKCFAPDWKKSVGISYISYSSLNPSPFLMLFLYFLITMFSLFFIVWAHLVVFEPSSLYLVNIISTNTSNLTIGSPHSFTVPPLNQPSGNLKSHYPHFKSLSTVSDCRNSSPRVPLQSVLQQKPNKLIEQNKTKPHTQTKSMETSREEITGNDRQHKEKKKGGTLETTDSVVKTTTLNEKKERNRGRIENDYPWNLELPVEKKSANCWVVNPFPLSSIFFKTDRHFATFHFCSKRALCFLKPKKKGESSLRIKLMGKKGREKEKGWIIDKKGNKMQGSDRGVM</sequence>
<keyword evidence="2" id="KW-0812">Transmembrane</keyword>
<keyword evidence="2" id="KW-1133">Transmembrane helix</keyword>
<name>A0A0L6UE46_9BASI</name>
<dbReference type="EMBL" id="LAVV01013016">
    <property type="protein sequence ID" value="KNZ46085.1"/>
    <property type="molecule type" value="Genomic_DNA"/>
</dbReference>
<keyword evidence="2" id="KW-0472">Membrane</keyword>
<protein>
    <submittedName>
        <fullName evidence="3">Uncharacterized protein</fullName>
    </submittedName>
</protein>
<feature type="transmembrane region" description="Helical" evidence="2">
    <location>
        <begin position="287"/>
        <end position="309"/>
    </location>
</feature>
<gene>
    <name evidence="3" type="ORF">VP01_756g2</name>
</gene>
<comment type="caution">
    <text evidence="3">The sequence shown here is derived from an EMBL/GenBank/DDBJ whole genome shotgun (WGS) entry which is preliminary data.</text>
</comment>
<evidence type="ECO:0000313" key="4">
    <source>
        <dbReference type="Proteomes" id="UP000037035"/>
    </source>
</evidence>
<feature type="compositionally biased region" description="Polar residues" evidence="1">
    <location>
        <begin position="382"/>
        <end position="401"/>
    </location>
</feature>